<gene>
    <name evidence="1" type="ORF">WJX73_003333</name>
</gene>
<proteinExistence type="predicted"/>
<dbReference type="EMBL" id="JALJOQ010000003">
    <property type="protein sequence ID" value="KAK9813682.1"/>
    <property type="molecule type" value="Genomic_DNA"/>
</dbReference>
<dbReference type="Gene3D" id="2.130.10.10">
    <property type="entry name" value="YVTN repeat-like/Quinoprotein amine dehydrogenase"/>
    <property type="match status" value="1"/>
</dbReference>
<sequence>MRTGLTLSAPAVAVAVRDVIAPLLDARDLASLARSCKAFKLLTREIAVSVWESAAKRHLPKPHPMAQPATRASIDQALQAYATARTNVRAGHLVDTKRIQASSASFNVTGSHLAVIEDRSVKVFDTATAQCVENFTGLRTQHTAVQWGQQGTVGTFSGRQKKGAVTLYHGDLVSGPQQAPAWKLLEHTPLPEARPYTKLHISPDLSKVFFSFGREVNPSDTEDEEGDLTGFQNICRVVDAHAGEILWEQALEFGNLHCMDYTCMVWHPICDTFFLALHDVDDQLYPGETFAVSIADGFQSEFNFNVRETEADYITESMSITPMGPGHEPDDVWLTLQLTSQDEANTTERALLQWPSKSIHWFADSRCLFDLWCTLPVETDFVLVIDAGQPDLPIVARLNFDEPFAVKQLEWSADSTKLCACGHPPMDGITMISRTEVAGATAFIFEFQS</sequence>
<dbReference type="AlphaFoldDB" id="A0AAW1PZ20"/>
<protein>
    <recommendedName>
        <fullName evidence="3">F-box domain-containing protein</fullName>
    </recommendedName>
</protein>
<name>A0AAW1PZ20_9CHLO</name>
<comment type="caution">
    <text evidence="1">The sequence shown here is derived from an EMBL/GenBank/DDBJ whole genome shotgun (WGS) entry which is preliminary data.</text>
</comment>
<keyword evidence="2" id="KW-1185">Reference proteome</keyword>
<dbReference type="SUPFAM" id="SSF82171">
    <property type="entry name" value="DPP6 N-terminal domain-like"/>
    <property type="match status" value="1"/>
</dbReference>
<organism evidence="1 2">
    <name type="scientific">Symbiochloris irregularis</name>
    <dbReference type="NCBI Taxonomy" id="706552"/>
    <lineage>
        <taxon>Eukaryota</taxon>
        <taxon>Viridiplantae</taxon>
        <taxon>Chlorophyta</taxon>
        <taxon>core chlorophytes</taxon>
        <taxon>Trebouxiophyceae</taxon>
        <taxon>Trebouxiales</taxon>
        <taxon>Trebouxiaceae</taxon>
        <taxon>Symbiochloris</taxon>
    </lineage>
</organism>
<accession>A0AAW1PZ20</accession>
<reference evidence="1 2" key="1">
    <citation type="journal article" date="2024" name="Nat. Commun.">
        <title>Phylogenomics reveals the evolutionary origins of lichenization in chlorophyte algae.</title>
        <authorList>
            <person name="Puginier C."/>
            <person name="Libourel C."/>
            <person name="Otte J."/>
            <person name="Skaloud P."/>
            <person name="Haon M."/>
            <person name="Grisel S."/>
            <person name="Petersen M."/>
            <person name="Berrin J.G."/>
            <person name="Delaux P.M."/>
            <person name="Dal Grande F."/>
            <person name="Keller J."/>
        </authorList>
    </citation>
    <scope>NUCLEOTIDE SEQUENCE [LARGE SCALE GENOMIC DNA]</scope>
    <source>
        <strain evidence="1 2">SAG 2036</strain>
    </source>
</reference>
<evidence type="ECO:0008006" key="3">
    <source>
        <dbReference type="Google" id="ProtNLM"/>
    </source>
</evidence>
<dbReference type="InterPro" id="IPR015943">
    <property type="entry name" value="WD40/YVTN_repeat-like_dom_sf"/>
</dbReference>
<evidence type="ECO:0000313" key="2">
    <source>
        <dbReference type="Proteomes" id="UP001465755"/>
    </source>
</evidence>
<dbReference type="Proteomes" id="UP001465755">
    <property type="component" value="Unassembled WGS sequence"/>
</dbReference>
<evidence type="ECO:0000313" key="1">
    <source>
        <dbReference type="EMBL" id="KAK9813682.1"/>
    </source>
</evidence>